<dbReference type="InterPro" id="IPR032710">
    <property type="entry name" value="NTF2-like_dom_sf"/>
</dbReference>
<dbReference type="EMBL" id="FOZW01000014">
    <property type="protein sequence ID" value="SFT19903.1"/>
    <property type="molecule type" value="Genomic_DNA"/>
</dbReference>
<dbReference type="OrthoDB" id="2769928at2"/>
<proteinExistence type="predicted"/>
<dbReference type="AlphaFoldDB" id="A0A1I6W1Q7"/>
<dbReference type="GO" id="GO:0030638">
    <property type="term" value="P:polyketide metabolic process"/>
    <property type="evidence" value="ECO:0007669"/>
    <property type="project" value="InterPro"/>
</dbReference>
<dbReference type="PANTHER" id="PTHR38436">
    <property type="entry name" value="POLYKETIDE CYCLASE SNOAL-LIKE DOMAIN"/>
    <property type="match status" value="1"/>
</dbReference>
<dbReference type="Proteomes" id="UP000199392">
    <property type="component" value="Unassembled WGS sequence"/>
</dbReference>
<accession>A0A1I6W1Q7</accession>
<dbReference type="RefSeq" id="WP_092429596.1">
    <property type="nucleotide sequence ID" value="NZ_FNCL01000015.1"/>
</dbReference>
<keyword evidence="2" id="KW-1185">Reference proteome</keyword>
<sequence length="340" mass="37201">MRGFDPEFKDFSDYLRKLAQRVWSRRGLGAGQSIERCWHPGVILRRPEGIGFGPEALRTEVVELVSALPDLEALTEEVVGTGTPRRGLLGAQRLHFTASHAGDGIFGAPTGRPVRFRMLAELHAKDNRVADLWSVRDTGALLNQMGLSVKDWARWRLAGLEPDTQPFRPGVDVQGPYTGQGDQSRWGAGFAELIEEMMGGGFSVAPSRYDPAARLCLPGGEQVRGPEGAERFWLGLRAAFPSARFTIHHRIGAEDPKMPPRAALRWSLDGRHDGWGRFGPPTGAQVHVMGLSQAEFGPRGLRREWSLYDEAAVWMQIHLATGQVAGRTAAAQLSPGAQSG</sequence>
<dbReference type="STRING" id="311180.SAMN04488050_11433"/>
<dbReference type="SUPFAM" id="SSF54427">
    <property type="entry name" value="NTF2-like"/>
    <property type="match status" value="2"/>
</dbReference>
<evidence type="ECO:0000313" key="2">
    <source>
        <dbReference type="Proteomes" id="UP000199392"/>
    </source>
</evidence>
<protein>
    <submittedName>
        <fullName evidence="1">Predicted ester cyclase</fullName>
    </submittedName>
</protein>
<reference evidence="2" key="1">
    <citation type="submission" date="2016-10" db="EMBL/GenBank/DDBJ databases">
        <authorList>
            <person name="Varghese N."/>
            <person name="Submissions S."/>
        </authorList>
    </citation>
    <scope>NUCLEOTIDE SEQUENCE [LARGE SCALE GENOMIC DNA]</scope>
    <source>
        <strain evidence="2">DSM 26894</strain>
    </source>
</reference>
<dbReference type="InterPro" id="IPR009959">
    <property type="entry name" value="Cyclase_SnoaL-like"/>
</dbReference>
<name>A0A1I6W1Q7_9RHOB</name>
<gene>
    <name evidence="1" type="ORF">SAMN04488050_11433</name>
</gene>
<dbReference type="PANTHER" id="PTHR38436:SF1">
    <property type="entry name" value="ESTER CYCLASE"/>
    <property type="match status" value="1"/>
</dbReference>
<organism evidence="1 2">
    <name type="scientific">Alloyangia pacifica</name>
    <dbReference type="NCBI Taxonomy" id="311180"/>
    <lineage>
        <taxon>Bacteria</taxon>
        <taxon>Pseudomonadati</taxon>
        <taxon>Pseudomonadota</taxon>
        <taxon>Alphaproteobacteria</taxon>
        <taxon>Rhodobacterales</taxon>
        <taxon>Roseobacteraceae</taxon>
        <taxon>Alloyangia</taxon>
    </lineage>
</organism>
<dbReference type="Pfam" id="PF07366">
    <property type="entry name" value="SnoaL"/>
    <property type="match status" value="2"/>
</dbReference>
<evidence type="ECO:0000313" key="1">
    <source>
        <dbReference type="EMBL" id="SFT19903.1"/>
    </source>
</evidence>
<dbReference type="Gene3D" id="3.10.450.50">
    <property type="match status" value="2"/>
</dbReference>